<dbReference type="Pfam" id="PF00496">
    <property type="entry name" value="SBP_bac_5"/>
    <property type="match status" value="1"/>
</dbReference>
<dbReference type="GO" id="GO:1904680">
    <property type="term" value="F:peptide transmembrane transporter activity"/>
    <property type="evidence" value="ECO:0007669"/>
    <property type="project" value="TreeGrafter"/>
</dbReference>
<name>A0A537IPM4_9BACT</name>
<sequence length="542" mass="59840">MAAAQALARIVVHREARRAVAISLISLLVSLLLVPLPLTYAQPKSGGELALVSTEEPDTLDPQKTGTAITGQLMRYLGDTLITKDLKGNYIPALARSWTVSADGLTWTFQLRNDVKFHDGSALNAQAVKASIERALAPETKSPIAGSLFGPVAEVQAAGDFTVTIKLKEPFAPFLDNLTDPRAMIVSPQAVRDLGDRFGRSPVGTGPFKFQEWRSADRIIFARNPDYVWAPSYVHAGPPFMDRIVLRIMPESAAQVAAFERGELSVLAVPPTDVRRLQGTNKYTIFSFLRKGVGLFMEFNVTKEPFSDIRVRRAVSHAIEKNSVLQIGLEGLGEVASGPLPPSIWGYWDGIKEYAPKYDPGKAKALLAEAGWRPGPDGVLQKDGKPFSFVLYTAPIDTWTRSAQIVQAQLRAFGILMEIQTFEFGTLLAKLKAGEHPAEFMGYTYTSPDIVQLWFHSSNIGTGLAFSHDNDSKLDALIEASRRETDQGKRLTIYRDIQKYVVDQVLWVPLWTNTNYFAVQPNVQGAKTHPDGFLVLNDLWLK</sequence>
<dbReference type="GO" id="GO:0043190">
    <property type="term" value="C:ATP-binding cassette (ABC) transporter complex"/>
    <property type="evidence" value="ECO:0007669"/>
    <property type="project" value="InterPro"/>
</dbReference>
<dbReference type="GO" id="GO:0042597">
    <property type="term" value="C:periplasmic space"/>
    <property type="evidence" value="ECO:0007669"/>
    <property type="project" value="UniProtKB-ARBA"/>
</dbReference>
<evidence type="ECO:0000256" key="1">
    <source>
        <dbReference type="ARBA" id="ARBA00005695"/>
    </source>
</evidence>
<dbReference type="InterPro" id="IPR039424">
    <property type="entry name" value="SBP_5"/>
</dbReference>
<dbReference type="GO" id="GO:0015833">
    <property type="term" value="P:peptide transport"/>
    <property type="evidence" value="ECO:0007669"/>
    <property type="project" value="TreeGrafter"/>
</dbReference>
<proteinExistence type="inferred from homology"/>
<evidence type="ECO:0000313" key="6">
    <source>
        <dbReference type="Proteomes" id="UP000318834"/>
    </source>
</evidence>
<dbReference type="Gene3D" id="3.10.105.10">
    <property type="entry name" value="Dipeptide-binding Protein, Domain 3"/>
    <property type="match status" value="1"/>
</dbReference>
<comment type="caution">
    <text evidence="5">The sequence shown here is derived from an EMBL/GenBank/DDBJ whole genome shotgun (WGS) entry which is preliminary data.</text>
</comment>
<dbReference type="AlphaFoldDB" id="A0A537IPM4"/>
<evidence type="ECO:0000256" key="2">
    <source>
        <dbReference type="ARBA" id="ARBA00022448"/>
    </source>
</evidence>
<feature type="domain" description="Solute-binding protein family 5" evidence="4">
    <location>
        <begin position="90"/>
        <end position="449"/>
    </location>
</feature>
<accession>A0A537IPM4</accession>
<dbReference type="PIRSF" id="PIRSF002741">
    <property type="entry name" value="MppA"/>
    <property type="match status" value="1"/>
</dbReference>
<organism evidence="5 6">
    <name type="scientific">Candidatus Segetimicrobium genomatis</name>
    <dbReference type="NCBI Taxonomy" id="2569760"/>
    <lineage>
        <taxon>Bacteria</taxon>
        <taxon>Bacillati</taxon>
        <taxon>Candidatus Sysuimicrobiota</taxon>
        <taxon>Candidatus Sysuimicrobiia</taxon>
        <taxon>Candidatus Sysuimicrobiales</taxon>
        <taxon>Candidatus Segetimicrobiaceae</taxon>
        <taxon>Candidatus Segetimicrobium</taxon>
    </lineage>
</organism>
<evidence type="ECO:0000313" key="5">
    <source>
        <dbReference type="EMBL" id="TMI73167.1"/>
    </source>
</evidence>
<dbReference type="CDD" id="cd08492">
    <property type="entry name" value="PBP2_NikA_DppA_OppA_like_15"/>
    <property type="match status" value="1"/>
</dbReference>
<protein>
    <submittedName>
        <fullName evidence="5">ABC transporter substrate-binding protein</fullName>
    </submittedName>
</protein>
<dbReference type="SUPFAM" id="SSF53850">
    <property type="entry name" value="Periplasmic binding protein-like II"/>
    <property type="match status" value="1"/>
</dbReference>
<keyword evidence="2" id="KW-0813">Transport</keyword>
<evidence type="ECO:0000256" key="3">
    <source>
        <dbReference type="ARBA" id="ARBA00022729"/>
    </source>
</evidence>
<comment type="similarity">
    <text evidence="1">Belongs to the bacterial solute-binding protein 5 family.</text>
</comment>
<dbReference type="PANTHER" id="PTHR30290">
    <property type="entry name" value="PERIPLASMIC BINDING COMPONENT OF ABC TRANSPORTER"/>
    <property type="match status" value="1"/>
</dbReference>
<evidence type="ECO:0000259" key="4">
    <source>
        <dbReference type="Pfam" id="PF00496"/>
    </source>
</evidence>
<dbReference type="InterPro" id="IPR030678">
    <property type="entry name" value="Peptide/Ni-bd"/>
</dbReference>
<keyword evidence="3" id="KW-0732">Signal</keyword>
<dbReference type="EMBL" id="VBAP01000074">
    <property type="protein sequence ID" value="TMI73167.1"/>
    <property type="molecule type" value="Genomic_DNA"/>
</dbReference>
<reference evidence="5 6" key="1">
    <citation type="journal article" date="2019" name="Nat. Microbiol.">
        <title>Mediterranean grassland soil C-N compound turnover is dependent on rainfall and depth, and is mediated by genomically divergent microorganisms.</title>
        <authorList>
            <person name="Diamond S."/>
            <person name="Andeer P.F."/>
            <person name="Li Z."/>
            <person name="Crits-Christoph A."/>
            <person name="Burstein D."/>
            <person name="Anantharaman K."/>
            <person name="Lane K.R."/>
            <person name="Thomas B.C."/>
            <person name="Pan C."/>
            <person name="Northen T.R."/>
            <person name="Banfield J.F."/>
        </authorList>
    </citation>
    <scope>NUCLEOTIDE SEQUENCE [LARGE SCALE GENOMIC DNA]</scope>
    <source>
        <strain evidence="5">NP_8</strain>
    </source>
</reference>
<dbReference type="Gene3D" id="3.90.76.10">
    <property type="entry name" value="Dipeptide-binding Protein, Domain 1"/>
    <property type="match status" value="1"/>
</dbReference>
<dbReference type="Gene3D" id="3.40.190.10">
    <property type="entry name" value="Periplasmic binding protein-like II"/>
    <property type="match status" value="1"/>
</dbReference>
<gene>
    <name evidence="5" type="ORF">E6H05_10050</name>
</gene>
<dbReference type="Proteomes" id="UP000318834">
    <property type="component" value="Unassembled WGS sequence"/>
</dbReference>
<dbReference type="InterPro" id="IPR000914">
    <property type="entry name" value="SBP_5_dom"/>
</dbReference>
<dbReference type="PANTHER" id="PTHR30290:SF9">
    <property type="entry name" value="OLIGOPEPTIDE-BINDING PROTEIN APPA"/>
    <property type="match status" value="1"/>
</dbReference>